<protein>
    <submittedName>
        <fullName evidence="2">Uncharacterized protein</fullName>
    </submittedName>
</protein>
<dbReference type="AlphaFoldDB" id="A0AAV7UWQ0"/>
<sequence>MGARGEGGPVTTGSRWAVGSVRPFFLGWACEGKADQLPLVLAGRWGASAPSSSDGRAKGRRTSYHWFSLGSGERPPLLPRVGVRGECGPVTTGSRWAVGCVRPFFLGWACEGKADQLPLVLAGRGGRPRTPLQLLRSGVQVTPGTPQVVVFPLLLLGHREASMSVCPPPLHPAGKYITRRATERSHGRSQVKGWRQEPRITTSQNESRAASPPKQALRSVLSRNPDACKNTVEKLMDTADTPQKEQPTKAFGRKPTRARCHPKK</sequence>
<organism evidence="2 3">
    <name type="scientific">Pleurodeles waltl</name>
    <name type="common">Iberian ribbed newt</name>
    <dbReference type="NCBI Taxonomy" id="8319"/>
    <lineage>
        <taxon>Eukaryota</taxon>
        <taxon>Metazoa</taxon>
        <taxon>Chordata</taxon>
        <taxon>Craniata</taxon>
        <taxon>Vertebrata</taxon>
        <taxon>Euteleostomi</taxon>
        <taxon>Amphibia</taxon>
        <taxon>Batrachia</taxon>
        <taxon>Caudata</taxon>
        <taxon>Salamandroidea</taxon>
        <taxon>Salamandridae</taxon>
        <taxon>Pleurodelinae</taxon>
        <taxon>Pleurodeles</taxon>
    </lineage>
</organism>
<keyword evidence="3" id="KW-1185">Reference proteome</keyword>
<evidence type="ECO:0000313" key="3">
    <source>
        <dbReference type="Proteomes" id="UP001066276"/>
    </source>
</evidence>
<feature type="compositionally biased region" description="Basic and acidic residues" evidence="1">
    <location>
        <begin position="231"/>
        <end position="247"/>
    </location>
</feature>
<dbReference type="EMBL" id="JANPWB010000004">
    <property type="protein sequence ID" value="KAJ1193522.1"/>
    <property type="molecule type" value="Genomic_DNA"/>
</dbReference>
<accession>A0AAV7UWQ0</accession>
<proteinExistence type="predicted"/>
<feature type="region of interest" description="Disordered" evidence="1">
    <location>
        <begin position="180"/>
        <end position="264"/>
    </location>
</feature>
<feature type="compositionally biased region" description="Basic residues" evidence="1">
    <location>
        <begin position="251"/>
        <end position="264"/>
    </location>
</feature>
<comment type="caution">
    <text evidence="2">The sequence shown here is derived from an EMBL/GenBank/DDBJ whole genome shotgun (WGS) entry which is preliminary data.</text>
</comment>
<dbReference type="Proteomes" id="UP001066276">
    <property type="component" value="Chromosome 2_2"/>
</dbReference>
<name>A0AAV7UWQ0_PLEWA</name>
<reference evidence="2" key="1">
    <citation type="journal article" date="2022" name="bioRxiv">
        <title>Sequencing and chromosome-scale assembly of the giantPleurodeles waltlgenome.</title>
        <authorList>
            <person name="Brown T."/>
            <person name="Elewa A."/>
            <person name="Iarovenko S."/>
            <person name="Subramanian E."/>
            <person name="Araus A.J."/>
            <person name="Petzold A."/>
            <person name="Susuki M."/>
            <person name="Suzuki K.-i.T."/>
            <person name="Hayashi T."/>
            <person name="Toyoda A."/>
            <person name="Oliveira C."/>
            <person name="Osipova E."/>
            <person name="Leigh N.D."/>
            <person name="Simon A."/>
            <person name="Yun M.H."/>
        </authorList>
    </citation>
    <scope>NUCLEOTIDE SEQUENCE</scope>
    <source>
        <strain evidence="2">20211129_DDA</strain>
        <tissue evidence="2">Liver</tissue>
    </source>
</reference>
<evidence type="ECO:0000313" key="2">
    <source>
        <dbReference type="EMBL" id="KAJ1193522.1"/>
    </source>
</evidence>
<feature type="compositionally biased region" description="Polar residues" evidence="1">
    <location>
        <begin position="199"/>
        <end position="208"/>
    </location>
</feature>
<gene>
    <name evidence="2" type="ORF">NDU88_002819</name>
</gene>
<evidence type="ECO:0000256" key="1">
    <source>
        <dbReference type="SAM" id="MobiDB-lite"/>
    </source>
</evidence>